<dbReference type="RefSeq" id="WP_200685874.1">
    <property type="nucleotide sequence ID" value="NZ_JAEPRQ010000003.1"/>
</dbReference>
<proteinExistence type="predicted"/>
<gene>
    <name evidence="2" type="ORF">JJJ17_09665</name>
</gene>
<keyword evidence="3" id="KW-1185">Reference proteome</keyword>
<feature type="transmembrane region" description="Helical" evidence="1">
    <location>
        <begin position="35"/>
        <end position="56"/>
    </location>
</feature>
<evidence type="ECO:0000256" key="1">
    <source>
        <dbReference type="SAM" id="Phobius"/>
    </source>
</evidence>
<dbReference type="EMBL" id="JAEPRQ010000003">
    <property type="protein sequence ID" value="MBK4216190.1"/>
    <property type="molecule type" value="Genomic_DNA"/>
</dbReference>
<accession>A0A934SF21</accession>
<evidence type="ECO:0000313" key="3">
    <source>
        <dbReference type="Proteomes" id="UP000640485"/>
    </source>
</evidence>
<sequence>MIRPEIRDWLKRWSETLIAGGVLVFGLWLATWGGWFFAAIGLLVALVGVSLSIGAWRRMPFRRQIDAPGVVEVEEGAIRYFGAAALGGEIALRDLTEIRLLRLQGRGHWRLRNQQGEALLIPVDAAGAASLADAFTSLPGLKMGAVSNALAHVAEQRDAVSVLWRRSDQGSLT</sequence>
<reference evidence="2" key="1">
    <citation type="submission" date="2021-01" db="EMBL/GenBank/DDBJ databases">
        <title>Paracoccus amoyensis sp. nov., isolated from the surface seawater along the coast of Xiamen Island, China.</title>
        <authorList>
            <person name="Lyu L."/>
        </authorList>
    </citation>
    <scope>NUCLEOTIDE SEQUENCE</scope>
    <source>
        <strain evidence="2">MJ17</strain>
    </source>
</reference>
<keyword evidence="1" id="KW-0472">Membrane</keyword>
<feature type="transmembrane region" description="Helical" evidence="1">
    <location>
        <begin position="12"/>
        <end position="29"/>
    </location>
</feature>
<name>A0A934SF21_9RHOB</name>
<keyword evidence="1" id="KW-0812">Transmembrane</keyword>
<comment type="caution">
    <text evidence="2">The sequence shown here is derived from an EMBL/GenBank/DDBJ whole genome shotgun (WGS) entry which is preliminary data.</text>
</comment>
<evidence type="ECO:0000313" key="2">
    <source>
        <dbReference type="EMBL" id="MBK4216190.1"/>
    </source>
</evidence>
<keyword evidence="1" id="KW-1133">Transmembrane helix</keyword>
<organism evidence="2 3">
    <name type="scientific">Paracoccus caeni</name>
    <dbReference type="NCBI Taxonomy" id="657651"/>
    <lineage>
        <taxon>Bacteria</taxon>
        <taxon>Pseudomonadati</taxon>
        <taxon>Pseudomonadota</taxon>
        <taxon>Alphaproteobacteria</taxon>
        <taxon>Rhodobacterales</taxon>
        <taxon>Paracoccaceae</taxon>
        <taxon>Paracoccus</taxon>
    </lineage>
</organism>
<dbReference type="AlphaFoldDB" id="A0A934SF21"/>
<protein>
    <submittedName>
        <fullName evidence="2">Uncharacterized protein</fullName>
    </submittedName>
</protein>
<dbReference type="Proteomes" id="UP000640485">
    <property type="component" value="Unassembled WGS sequence"/>
</dbReference>